<proteinExistence type="predicted"/>
<dbReference type="RefSeq" id="WP_184212179.1">
    <property type="nucleotide sequence ID" value="NZ_JACHIF010000010.1"/>
</dbReference>
<comment type="caution">
    <text evidence="2">The sequence shown here is derived from an EMBL/GenBank/DDBJ whole genome shotgun (WGS) entry which is preliminary data.</text>
</comment>
<evidence type="ECO:0000256" key="1">
    <source>
        <dbReference type="SAM" id="SignalP"/>
    </source>
</evidence>
<dbReference type="Proteomes" id="UP000534294">
    <property type="component" value="Unassembled WGS sequence"/>
</dbReference>
<evidence type="ECO:0000313" key="3">
    <source>
        <dbReference type="Proteomes" id="UP000534294"/>
    </source>
</evidence>
<reference evidence="2 3" key="1">
    <citation type="submission" date="2020-08" db="EMBL/GenBank/DDBJ databases">
        <title>Genomic Encyclopedia of Type Strains, Phase IV (KMG-IV): sequencing the most valuable type-strain genomes for metagenomic binning, comparative biology and taxonomic classification.</title>
        <authorList>
            <person name="Goeker M."/>
        </authorList>
    </citation>
    <scope>NUCLEOTIDE SEQUENCE [LARGE SCALE GENOMIC DNA]</scope>
    <source>
        <strain evidence="2 3">DSM 12251</strain>
    </source>
</reference>
<feature type="chain" id="PRO_5030708625" description="Lipopolysaccharide export system protein LptA" evidence="1">
    <location>
        <begin position="28"/>
        <end position="171"/>
    </location>
</feature>
<dbReference type="AlphaFoldDB" id="A0A7W7YPN8"/>
<feature type="signal peptide" evidence="1">
    <location>
        <begin position="1"/>
        <end position="27"/>
    </location>
</feature>
<sequence length="171" mass="18360">MRSGNTLRTLRPWVGLGLLTLAAVALAQTTEAPAEGGMSAFGKMIPLGFVNENVTVPSFNEGRASSLLTAKTLTRLDESRLGAEGVVVEIYGKTPAENMRVDLKSAVYHMDEKILRSGERSRVARTDFEMEGDSMVFDTTQSIGSMKGRVRTLIFDTGAVSGKSEGSQPSN</sequence>
<organism evidence="2 3">
    <name type="scientific">Prosthecobacter dejongeii</name>
    <dbReference type="NCBI Taxonomy" id="48465"/>
    <lineage>
        <taxon>Bacteria</taxon>
        <taxon>Pseudomonadati</taxon>
        <taxon>Verrucomicrobiota</taxon>
        <taxon>Verrucomicrobiia</taxon>
        <taxon>Verrucomicrobiales</taxon>
        <taxon>Verrucomicrobiaceae</taxon>
        <taxon>Prosthecobacter</taxon>
    </lineage>
</organism>
<gene>
    <name evidence="2" type="ORF">HNQ64_004222</name>
</gene>
<protein>
    <recommendedName>
        <fullName evidence="4">Lipopolysaccharide export system protein LptA</fullName>
    </recommendedName>
</protein>
<dbReference type="EMBL" id="JACHIF010000010">
    <property type="protein sequence ID" value="MBB5039944.1"/>
    <property type="molecule type" value="Genomic_DNA"/>
</dbReference>
<keyword evidence="1" id="KW-0732">Signal</keyword>
<keyword evidence="3" id="KW-1185">Reference proteome</keyword>
<evidence type="ECO:0008006" key="4">
    <source>
        <dbReference type="Google" id="ProtNLM"/>
    </source>
</evidence>
<evidence type="ECO:0000313" key="2">
    <source>
        <dbReference type="EMBL" id="MBB5039944.1"/>
    </source>
</evidence>
<name>A0A7W7YPN8_9BACT</name>
<accession>A0A7W7YPN8</accession>